<dbReference type="PANTHER" id="PTHR18964:SF169">
    <property type="entry name" value="N-ACETYLMANNOSAMINE KINASE"/>
    <property type="match status" value="1"/>
</dbReference>
<proteinExistence type="predicted"/>
<dbReference type="InterPro" id="IPR043129">
    <property type="entry name" value="ATPase_NBD"/>
</dbReference>
<gene>
    <name evidence="2" type="ORF">DYI23_08535</name>
</gene>
<dbReference type="InterPro" id="IPR036388">
    <property type="entry name" value="WH-like_DNA-bd_sf"/>
</dbReference>
<dbReference type="GO" id="GO:0009384">
    <property type="term" value="F:N-acylmannosamine kinase activity"/>
    <property type="evidence" value="ECO:0007669"/>
    <property type="project" value="TreeGrafter"/>
</dbReference>
<dbReference type="Gene3D" id="3.30.420.40">
    <property type="match status" value="2"/>
</dbReference>
<dbReference type="Proteomes" id="UP000705379">
    <property type="component" value="Unassembled WGS sequence"/>
</dbReference>
<evidence type="ECO:0000256" key="1">
    <source>
        <dbReference type="SAM" id="MobiDB-lite"/>
    </source>
</evidence>
<evidence type="ECO:0000313" key="2">
    <source>
        <dbReference type="EMBL" id="MBS8260261.1"/>
    </source>
</evidence>
<reference evidence="2" key="2">
    <citation type="journal article" date="2021" name="Microorganisms">
        <title>Bacterial Dimethylsulfoniopropionate Biosynthesis in the East China Sea.</title>
        <authorList>
            <person name="Liu J."/>
            <person name="Zhang Y."/>
            <person name="Liu J."/>
            <person name="Zhong H."/>
            <person name="Williams B.T."/>
            <person name="Zheng Y."/>
            <person name="Curson A.R.J."/>
            <person name="Sun C."/>
            <person name="Sun H."/>
            <person name="Song D."/>
            <person name="Wagner Mackenzie B."/>
            <person name="Bermejo Martinez A."/>
            <person name="Todd J.D."/>
            <person name="Zhang X.H."/>
        </authorList>
    </citation>
    <scope>NUCLEOTIDE SEQUENCE</scope>
    <source>
        <strain evidence="2">AESS21</strain>
    </source>
</reference>
<dbReference type="InterPro" id="IPR000600">
    <property type="entry name" value="ROK"/>
</dbReference>
<sequence length="466" mass="49666">MAPCFPRLSARSCRKRGKRSFCRSSVSLALTRPKARGSNSVQLRRYNERIVLQILRRVQKASKADLARAAKLTNAAVGAIIQSLAQDGLIEEIGKHHGGGRGQPATLLRLAPRGAFGFGVRIDRTNLETVLVDFEGKLIGRSTHDIILPAPEAALELIRKDLENLMSLLSEQERRRVTGVGLAQPFNLGAWLHELGLPEANFKLWDDFDMATAMEDATGLPVFRENDGTAATVAEVFYGHGRQRDDFLYLFIGPAIGGGLCIGGDVIRGAAGNAGDVAMIPVPPSTLSTAPKPKKAWDLLLTRASLVALDRHLAPDTFPSNGRLDLQAAFNRDDPLAAEWLDDCVAALTPAISTALALLDVPLVIIDGDLNGAFCERLASDLQAALAEAAPEARSTPELLFGSFGQDAGAIGAASLPMFFNFSPRASILTGGVLKGPAGAAPREDPAQASGKSKQTERYVATAPRP</sequence>
<dbReference type="GO" id="GO:0019262">
    <property type="term" value="P:N-acetylneuraminate catabolic process"/>
    <property type="evidence" value="ECO:0007669"/>
    <property type="project" value="TreeGrafter"/>
</dbReference>
<dbReference type="PANTHER" id="PTHR18964">
    <property type="entry name" value="ROK (REPRESSOR, ORF, KINASE) FAMILY"/>
    <property type="match status" value="1"/>
</dbReference>
<dbReference type="SUPFAM" id="SSF46785">
    <property type="entry name" value="Winged helix' DNA-binding domain"/>
    <property type="match status" value="1"/>
</dbReference>
<comment type="caution">
    <text evidence="2">The sequence shown here is derived from an EMBL/GenBank/DDBJ whole genome shotgun (WGS) entry which is preliminary data.</text>
</comment>
<dbReference type="CDD" id="cd23763">
    <property type="entry name" value="ASKHA_ATPase_ROK"/>
    <property type="match status" value="1"/>
</dbReference>
<dbReference type="EMBL" id="QTKU01000002">
    <property type="protein sequence ID" value="MBS8260261.1"/>
    <property type="molecule type" value="Genomic_DNA"/>
</dbReference>
<feature type="region of interest" description="Disordered" evidence="1">
    <location>
        <begin position="434"/>
        <end position="466"/>
    </location>
</feature>
<evidence type="ECO:0000313" key="3">
    <source>
        <dbReference type="Proteomes" id="UP000705379"/>
    </source>
</evidence>
<organism evidence="2 3">
    <name type="scientific">Roseibium polysiphoniae</name>
    <dbReference type="NCBI Taxonomy" id="2571221"/>
    <lineage>
        <taxon>Bacteria</taxon>
        <taxon>Pseudomonadati</taxon>
        <taxon>Pseudomonadota</taxon>
        <taxon>Alphaproteobacteria</taxon>
        <taxon>Hyphomicrobiales</taxon>
        <taxon>Stappiaceae</taxon>
        <taxon>Roseibium</taxon>
    </lineage>
</organism>
<accession>A0A944CBF4</accession>
<name>A0A944CBF4_9HYPH</name>
<dbReference type="SUPFAM" id="SSF53067">
    <property type="entry name" value="Actin-like ATPase domain"/>
    <property type="match status" value="1"/>
</dbReference>
<dbReference type="Gene3D" id="1.10.10.10">
    <property type="entry name" value="Winged helix-like DNA-binding domain superfamily/Winged helix DNA-binding domain"/>
    <property type="match status" value="1"/>
</dbReference>
<reference evidence="2" key="1">
    <citation type="submission" date="2018-08" db="EMBL/GenBank/DDBJ databases">
        <authorList>
            <person name="Jin W."/>
            <person name="Wang H."/>
            <person name="Yang Y."/>
            <person name="Li M."/>
            <person name="Liu J."/>
        </authorList>
    </citation>
    <scope>NUCLEOTIDE SEQUENCE</scope>
    <source>
        <strain evidence="2">AESS21</strain>
    </source>
</reference>
<dbReference type="AlphaFoldDB" id="A0A944CBF4"/>
<protein>
    <submittedName>
        <fullName evidence="2">ROK family protein</fullName>
    </submittedName>
</protein>
<dbReference type="Pfam" id="PF00480">
    <property type="entry name" value="ROK"/>
    <property type="match status" value="1"/>
</dbReference>
<dbReference type="InterPro" id="IPR036390">
    <property type="entry name" value="WH_DNA-bd_sf"/>
</dbReference>